<dbReference type="PANTHER" id="PTHR39560:SF1">
    <property type="entry name" value="PROTEIN ADENYLYLTRANSFERASE FIC-RELATED"/>
    <property type="match status" value="1"/>
</dbReference>
<comment type="catalytic activity">
    <reaction evidence="6">
        <text>L-threonyl-[protein] + ATP = 3-O-(5'-adenylyl)-L-threonyl-[protein] + diphosphate</text>
        <dbReference type="Rhea" id="RHEA:54292"/>
        <dbReference type="Rhea" id="RHEA-COMP:11060"/>
        <dbReference type="Rhea" id="RHEA-COMP:13847"/>
        <dbReference type="ChEBI" id="CHEBI:30013"/>
        <dbReference type="ChEBI" id="CHEBI:30616"/>
        <dbReference type="ChEBI" id="CHEBI:33019"/>
        <dbReference type="ChEBI" id="CHEBI:138113"/>
        <dbReference type="EC" id="2.7.7.108"/>
    </reaction>
</comment>
<keyword evidence="3" id="KW-0547">Nucleotide-binding</keyword>
<evidence type="ECO:0000256" key="2">
    <source>
        <dbReference type="ARBA" id="ARBA00022695"/>
    </source>
</evidence>
<dbReference type="EC" id="2.7.7.108" evidence="5"/>
<dbReference type="GO" id="GO:0051302">
    <property type="term" value="P:regulation of cell division"/>
    <property type="evidence" value="ECO:0007669"/>
    <property type="project" value="TreeGrafter"/>
</dbReference>
<keyword evidence="2" id="KW-0548">Nucleotidyltransferase</keyword>
<protein>
    <recommendedName>
        <fullName evidence="5">protein adenylyltransferase</fullName>
        <ecNumber evidence="5">2.7.7.108</ecNumber>
    </recommendedName>
</protein>
<comment type="catalytic activity">
    <reaction evidence="7">
        <text>L-tyrosyl-[protein] + ATP = O-(5'-adenylyl)-L-tyrosyl-[protein] + diphosphate</text>
        <dbReference type="Rhea" id="RHEA:54288"/>
        <dbReference type="Rhea" id="RHEA-COMP:10136"/>
        <dbReference type="Rhea" id="RHEA-COMP:13846"/>
        <dbReference type="ChEBI" id="CHEBI:30616"/>
        <dbReference type="ChEBI" id="CHEBI:33019"/>
        <dbReference type="ChEBI" id="CHEBI:46858"/>
        <dbReference type="ChEBI" id="CHEBI:83624"/>
        <dbReference type="EC" id="2.7.7.108"/>
    </reaction>
</comment>
<keyword evidence="4" id="KW-0067">ATP-binding</keyword>
<feature type="domain" description="Fido" evidence="8">
    <location>
        <begin position="61"/>
        <end position="201"/>
    </location>
</feature>
<dbReference type="GO" id="GO:0051301">
    <property type="term" value="P:cell division"/>
    <property type="evidence" value="ECO:0007669"/>
    <property type="project" value="UniProtKB-KW"/>
</dbReference>
<comment type="caution">
    <text evidence="9">The sequence shown here is derived from an EMBL/GenBank/DDBJ whole genome shotgun (WGS) entry which is preliminary data.</text>
</comment>
<dbReference type="PROSITE" id="PS51459">
    <property type="entry name" value="FIDO"/>
    <property type="match status" value="1"/>
</dbReference>
<dbReference type="GO" id="GO:0070733">
    <property type="term" value="F:AMPylase activity"/>
    <property type="evidence" value="ECO:0007669"/>
    <property type="project" value="UniProtKB-EC"/>
</dbReference>
<sequence>MTRKRYASYKYEDPDDLYVYPDSGVLRNKFNIKSAQELQAKEYRIVTNKLLDLFENPIHVYSLGDIQKIHQFLFEEIYHWAGEFRQVNISKDGNPFMAMQAFDTGTEYMNKLITDYHQQANDKSSIIKYLAEILDNLNYMHPFREGNGRTQREVIRVLALAKGYILEVNLNLDDDIYHLYMDGIVNGDTSLLEELFTKIMETNE</sequence>
<keyword evidence="9" id="KW-0132">Cell division</keyword>
<dbReference type="GO" id="GO:0005524">
    <property type="term" value="F:ATP binding"/>
    <property type="evidence" value="ECO:0007669"/>
    <property type="project" value="UniProtKB-KW"/>
</dbReference>
<reference evidence="9" key="1">
    <citation type="journal article" date="2014" name="Int. J. Syst. Evol. Microbiol.">
        <title>Complete genome sequence of Corynebacterium casei LMG S-19264T (=DSM 44701T), isolated from a smear-ripened cheese.</title>
        <authorList>
            <consortium name="US DOE Joint Genome Institute (JGI-PGF)"/>
            <person name="Walter F."/>
            <person name="Albersmeier A."/>
            <person name="Kalinowski J."/>
            <person name="Ruckert C."/>
        </authorList>
    </citation>
    <scope>NUCLEOTIDE SEQUENCE</scope>
    <source>
        <strain evidence="9">JCM 17251</strain>
    </source>
</reference>
<evidence type="ECO:0000313" key="10">
    <source>
        <dbReference type="Proteomes" id="UP000624041"/>
    </source>
</evidence>
<accession>A0A917XWU8</accession>
<evidence type="ECO:0000256" key="4">
    <source>
        <dbReference type="ARBA" id="ARBA00022840"/>
    </source>
</evidence>
<organism evidence="9 10">
    <name type="scientific">Oceanobacillus indicireducens</name>
    <dbReference type="NCBI Taxonomy" id="1004261"/>
    <lineage>
        <taxon>Bacteria</taxon>
        <taxon>Bacillati</taxon>
        <taxon>Bacillota</taxon>
        <taxon>Bacilli</taxon>
        <taxon>Bacillales</taxon>
        <taxon>Bacillaceae</taxon>
        <taxon>Oceanobacillus</taxon>
    </lineage>
</organism>
<evidence type="ECO:0000313" key="9">
    <source>
        <dbReference type="EMBL" id="GGN57284.1"/>
    </source>
</evidence>
<evidence type="ECO:0000256" key="3">
    <source>
        <dbReference type="ARBA" id="ARBA00022741"/>
    </source>
</evidence>
<keyword evidence="10" id="KW-1185">Reference proteome</keyword>
<evidence type="ECO:0000256" key="7">
    <source>
        <dbReference type="ARBA" id="ARBA00048696"/>
    </source>
</evidence>
<evidence type="ECO:0000259" key="8">
    <source>
        <dbReference type="PROSITE" id="PS51459"/>
    </source>
</evidence>
<dbReference type="SUPFAM" id="SSF140931">
    <property type="entry name" value="Fic-like"/>
    <property type="match status" value="1"/>
</dbReference>
<dbReference type="RefSeq" id="WP_188856888.1">
    <property type="nucleotide sequence ID" value="NZ_BMOS01000010.1"/>
</dbReference>
<dbReference type="PANTHER" id="PTHR39560">
    <property type="entry name" value="PROTEIN ADENYLYLTRANSFERASE FIC-RELATED"/>
    <property type="match status" value="1"/>
</dbReference>
<dbReference type="EMBL" id="BMOS01000010">
    <property type="protein sequence ID" value="GGN57284.1"/>
    <property type="molecule type" value="Genomic_DNA"/>
</dbReference>
<evidence type="ECO:0000256" key="1">
    <source>
        <dbReference type="ARBA" id="ARBA00022679"/>
    </source>
</evidence>
<keyword evidence="9" id="KW-0131">Cell cycle</keyword>
<reference evidence="9" key="2">
    <citation type="submission" date="2020-09" db="EMBL/GenBank/DDBJ databases">
        <authorList>
            <person name="Sun Q."/>
            <person name="Ohkuma M."/>
        </authorList>
    </citation>
    <scope>NUCLEOTIDE SEQUENCE</scope>
    <source>
        <strain evidence="9">JCM 17251</strain>
    </source>
</reference>
<dbReference type="Pfam" id="PF02661">
    <property type="entry name" value="Fic"/>
    <property type="match status" value="1"/>
</dbReference>
<evidence type="ECO:0000256" key="5">
    <source>
        <dbReference type="ARBA" id="ARBA00034531"/>
    </source>
</evidence>
<evidence type="ECO:0000256" key="6">
    <source>
        <dbReference type="ARBA" id="ARBA00047939"/>
    </source>
</evidence>
<keyword evidence="1" id="KW-0808">Transferase</keyword>
<dbReference type="InterPro" id="IPR003812">
    <property type="entry name" value="Fido"/>
</dbReference>
<name>A0A917XWU8_9BACI</name>
<dbReference type="AlphaFoldDB" id="A0A917XWU8"/>
<dbReference type="Gene3D" id="1.10.3290.10">
    <property type="entry name" value="Fido-like domain"/>
    <property type="match status" value="1"/>
</dbReference>
<gene>
    <name evidence="9" type="primary">fic</name>
    <name evidence="9" type="ORF">GCM10007971_18120</name>
</gene>
<dbReference type="Proteomes" id="UP000624041">
    <property type="component" value="Unassembled WGS sequence"/>
</dbReference>
<proteinExistence type="predicted"/>
<dbReference type="InterPro" id="IPR036597">
    <property type="entry name" value="Fido-like_dom_sf"/>
</dbReference>